<evidence type="ECO:0000256" key="12">
    <source>
        <dbReference type="ARBA" id="ARBA00023268"/>
    </source>
</evidence>
<keyword evidence="7 18" id="KW-0479">Metal-binding</keyword>
<feature type="binding site" evidence="18">
    <location>
        <position position="381"/>
    </location>
    <ligand>
        <name>acetyl-CoA</name>
        <dbReference type="ChEBI" id="CHEBI:57288"/>
    </ligand>
</feature>
<dbReference type="Pfam" id="PF12804">
    <property type="entry name" value="NTP_transf_3"/>
    <property type="match status" value="1"/>
</dbReference>
<dbReference type="InterPro" id="IPR050065">
    <property type="entry name" value="GlmU-like"/>
</dbReference>
<feature type="region of interest" description="N-acetyltransferase" evidence="18">
    <location>
        <begin position="252"/>
        <end position="456"/>
    </location>
</feature>
<comment type="catalytic activity">
    <reaction evidence="15 18">
        <text>alpha-D-glucosamine 1-phosphate + acetyl-CoA = N-acetyl-alpha-D-glucosamine 1-phosphate + CoA + H(+)</text>
        <dbReference type="Rhea" id="RHEA:13725"/>
        <dbReference type="ChEBI" id="CHEBI:15378"/>
        <dbReference type="ChEBI" id="CHEBI:57287"/>
        <dbReference type="ChEBI" id="CHEBI:57288"/>
        <dbReference type="ChEBI" id="CHEBI:57776"/>
        <dbReference type="ChEBI" id="CHEBI:58516"/>
        <dbReference type="EC" id="2.3.1.157"/>
    </reaction>
</comment>
<dbReference type="GO" id="GO:0008360">
    <property type="term" value="P:regulation of cell shape"/>
    <property type="evidence" value="ECO:0007669"/>
    <property type="project" value="UniProtKB-KW"/>
</dbReference>
<organism evidence="20 21">
    <name type="scientific">Nitrosomonas marina</name>
    <dbReference type="NCBI Taxonomy" id="917"/>
    <lineage>
        <taxon>Bacteria</taxon>
        <taxon>Pseudomonadati</taxon>
        <taxon>Pseudomonadota</taxon>
        <taxon>Betaproteobacteria</taxon>
        <taxon>Nitrosomonadales</taxon>
        <taxon>Nitrosomonadaceae</taxon>
        <taxon>Nitrosomonas</taxon>
    </lineage>
</organism>
<feature type="binding site" evidence="18">
    <location>
        <position position="228"/>
    </location>
    <ligand>
        <name>UDP-N-acetyl-alpha-D-glucosamine</name>
        <dbReference type="ChEBI" id="CHEBI:57705"/>
    </ligand>
</feature>
<dbReference type="InterPro" id="IPR011004">
    <property type="entry name" value="Trimer_LpxA-like_sf"/>
</dbReference>
<evidence type="ECO:0000256" key="6">
    <source>
        <dbReference type="ARBA" id="ARBA00022695"/>
    </source>
</evidence>
<dbReference type="GO" id="GO:0003977">
    <property type="term" value="F:UDP-N-acetylglucosamine diphosphorylase activity"/>
    <property type="evidence" value="ECO:0007669"/>
    <property type="project" value="UniProtKB-UniRule"/>
</dbReference>
<evidence type="ECO:0000256" key="11">
    <source>
        <dbReference type="ARBA" id="ARBA00022984"/>
    </source>
</evidence>
<evidence type="ECO:0000256" key="3">
    <source>
        <dbReference type="ARBA" id="ARBA00007947"/>
    </source>
</evidence>
<feature type="binding site" evidence="18">
    <location>
        <begin position="102"/>
        <end position="104"/>
    </location>
    <ligand>
        <name>UDP-N-acetyl-alpha-D-glucosamine</name>
        <dbReference type="ChEBI" id="CHEBI:57705"/>
    </ligand>
</feature>
<reference evidence="20 21" key="1">
    <citation type="submission" date="2016-10" db="EMBL/GenBank/DDBJ databases">
        <authorList>
            <person name="de Groot N.N."/>
        </authorList>
    </citation>
    <scope>NUCLEOTIDE SEQUENCE [LARGE SCALE GENOMIC DNA]</scope>
    <source>
        <strain evidence="20 21">Nm22</strain>
    </source>
</reference>
<keyword evidence="8 18" id="KW-0677">Repeat</keyword>
<keyword evidence="9 18" id="KW-0460">Magnesium</keyword>
<comment type="subunit">
    <text evidence="18">Homotrimer.</text>
</comment>
<keyword evidence="4 18" id="KW-0963">Cytoplasm</keyword>
<dbReference type="UniPathway" id="UPA00113">
    <property type="reaction ID" value="UER00532"/>
</dbReference>
<feature type="binding site" evidence="18">
    <location>
        <position position="104"/>
    </location>
    <ligand>
        <name>Mg(2+)</name>
        <dbReference type="ChEBI" id="CHEBI:18420"/>
    </ligand>
</feature>
<dbReference type="UniPathway" id="UPA00973"/>
<comment type="subcellular location">
    <subcellularLocation>
        <location evidence="1 18">Cytoplasm</location>
    </subcellularLocation>
</comment>
<comment type="catalytic activity">
    <reaction evidence="16 18">
        <text>N-acetyl-alpha-D-glucosamine 1-phosphate + UTP + H(+) = UDP-N-acetyl-alpha-D-glucosamine + diphosphate</text>
        <dbReference type="Rhea" id="RHEA:13509"/>
        <dbReference type="ChEBI" id="CHEBI:15378"/>
        <dbReference type="ChEBI" id="CHEBI:33019"/>
        <dbReference type="ChEBI" id="CHEBI:46398"/>
        <dbReference type="ChEBI" id="CHEBI:57705"/>
        <dbReference type="ChEBI" id="CHEBI:57776"/>
        <dbReference type="EC" id="2.7.7.23"/>
    </reaction>
</comment>
<feature type="binding site" evidence="18">
    <location>
        <begin position="10"/>
        <end position="13"/>
    </location>
    <ligand>
        <name>UDP-N-acetyl-alpha-D-glucosamine</name>
        <dbReference type="ChEBI" id="CHEBI:57705"/>
    </ligand>
</feature>
<dbReference type="NCBIfam" id="TIGR01173">
    <property type="entry name" value="glmU"/>
    <property type="match status" value="1"/>
</dbReference>
<feature type="binding site" evidence="18">
    <location>
        <begin position="80"/>
        <end position="81"/>
    </location>
    <ligand>
        <name>UDP-N-acetyl-alpha-D-glucosamine</name>
        <dbReference type="ChEBI" id="CHEBI:57705"/>
    </ligand>
</feature>
<dbReference type="PANTHER" id="PTHR43584:SF3">
    <property type="entry name" value="BIFUNCTIONAL PROTEIN GLMU"/>
    <property type="match status" value="1"/>
</dbReference>
<keyword evidence="14 18" id="KW-0961">Cell wall biogenesis/degradation</keyword>
<keyword evidence="10 18" id="KW-0133">Cell shape</keyword>
<evidence type="ECO:0000256" key="7">
    <source>
        <dbReference type="ARBA" id="ARBA00022723"/>
    </source>
</evidence>
<feature type="binding site" evidence="18">
    <location>
        <position position="378"/>
    </location>
    <ligand>
        <name>UDP-N-acetyl-alpha-D-glucosamine</name>
        <dbReference type="ChEBI" id="CHEBI:57705"/>
    </ligand>
</feature>
<feature type="binding site" evidence="18">
    <location>
        <position position="139"/>
    </location>
    <ligand>
        <name>UDP-N-acetyl-alpha-D-glucosamine</name>
        <dbReference type="ChEBI" id="CHEBI:57705"/>
    </ligand>
</feature>
<feature type="binding site" evidence="18">
    <location>
        <position position="334"/>
    </location>
    <ligand>
        <name>UDP-N-acetyl-alpha-D-glucosamine</name>
        <dbReference type="ChEBI" id="CHEBI:57705"/>
    </ligand>
</feature>
<sequence>MTSELNIVILAAGKGKRMHSSMPKVLHTLAGKALLAHVLDVANRLTPNQICIVIGHGGESVRNVTSDTSLIWVMQEPQLGTGHAVLQAQPYLDREGLTLILYGDVPLVSLASLKKLIDATQNRVCGILTAIVDDPDGYGRIIRDENNGEVKNIVEDKDANTVQKAIHEINTGIMVIPNQYLHSWLPKLESNNAQQEYYLTDIVKMAVAQNVPVVSSPAMHSWEIMGVNSKVQLAELERIYQHNYAQKLLEKGALLRDPARIDVRGELICGADVEIDVNCVFEGTVILGDHVKVKANCLLKDVSVSEKTTILPFSHIEDAKIGANCRIGPYSRIRPETELIDNVHIGNFVEVKKSRIASGSKVNHLSYIGDTTIGENVNIGAGTITCNYDGAYKHQTIIEDNVFVGSDTQLVAPVTVAYGSTIGAGSTITKDTPKNELTLSRSKQVSISGWKRPSKS</sequence>
<dbReference type="GO" id="GO:0005737">
    <property type="term" value="C:cytoplasm"/>
    <property type="evidence" value="ECO:0007669"/>
    <property type="project" value="UniProtKB-SubCell"/>
</dbReference>
<comment type="function">
    <text evidence="17 18">Catalyzes the last two sequential reactions in the de novo biosynthetic pathway for UDP-N-acetylglucosamine (UDP-GlcNAc). The C-terminal domain catalyzes the transfer of acetyl group from acetyl coenzyme A to glucosamine-1-phosphate (GlcN-1-P) to produce N-acetylglucosamine-1-phosphate (GlcNAc-1-P), which is converted into UDP-GlcNAc by the transfer of uridine 5-monophosphate (from uridine 5-triphosphate), a reaction catalyzed by the N-terminal domain.</text>
</comment>
<feature type="binding site" evidence="18">
    <location>
        <position position="155"/>
    </location>
    <ligand>
        <name>UDP-N-acetyl-alpha-D-glucosamine</name>
        <dbReference type="ChEBI" id="CHEBI:57705"/>
    </ligand>
</feature>
<feature type="binding site" evidence="18">
    <location>
        <position position="228"/>
    </location>
    <ligand>
        <name>Mg(2+)</name>
        <dbReference type="ChEBI" id="CHEBI:18420"/>
    </ligand>
</feature>
<feature type="binding site" evidence="18">
    <location>
        <position position="441"/>
    </location>
    <ligand>
        <name>acetyl-CoA</name>
        <dbReference type="ChEBI" id="CHEBI:57288"/>
    </ligand>
</feature>
<proteinExistence type="inferred from homology"/>
<evidence type="ECO:0000256" key="4">
    <source>
        <dbReference type="ARBA" id="ARBA00022490"/>
    </source>
</evidence>
<dbReference type="AlphaFoldDB" id="A0A1H8BY11"/>
<protein>
    <recommendedName>
        <fullName evidence="18">Bifunctional protein GlmU</fullName>
    </recommendedName>
    <domain>
        <recommendedName>
            <fullName evidence="18">UDP-N-acetylglucosamine pyrophosphorylase</fullName>
            <ecNumber evidence="18">2.7.7.23</ecNumber>
        </recommendedName>
        <alternativeName>
            <fullName evidence="18">N-acetylglucosamine-1-phosphate uridyltransferase</fullName>
        </alternativeName>
    </domain>
    <domain>
        <recommendedName>
            <fullName evidence="18">Glucosamine-1-phosphate N-acetyltransferase</fullName>
            <ecNumber evidence="18">2.3.1.157</ecNumber>
        </recommendedName>
    </domain>
</protein>
<dbReference type="InterPro" id="IPR038009">
    <property type="entry name" value="GlmU_C_LbH"/>
</dbReference>
<dbReference type="Proteomes" id="UP000199459">
    <property type="component" value="Unassembled WGS sequence"/>
</dbReference>
<dbReference type="EMBL" id="FOCP01000003">
    <property type="protein sequence ID" value="SEM87765.1"/>
    <property type="molecule type" value="Genomic_DNA"/>
</dbReference>
<keyword evidence="6 18" id="KW-0548">Nucleotidyltransferase</keyword>
<dbReference type="Gene3D" id="3.90.550.10">
    <property type="entry name" value="Spore Coat Polysaccharide Biosynthesis Protein SpsA, Chain A"/>
    <property type="match status" value="1"/>
</dbReference>
<feature type="active site" description="Proton acceptor" evidence="18">
    <location>
        <position position="364"/>
    </location>
</feature>
<evidence type="ECO:0000256" key="8">
    <source>
        <dbReference type="ARBA" id="ARBA00022737"/>
    </source>
</evidence>
<accession>A0A1H8BY11</accession>
<feature type="binding site" evidence="18">
    <location>
        <begin position="387"/>
        <end position="388"/>
    </location>
    <ligand>
        <name>acetyl-CoA</name>
        <dbReference type="ChEBI" id="CHEBI:57288"/>
    </ligand>
</feature>
<dbReference type="InterPro" id="IPR025877">
    <property type="entry name" value="MobA-like_NTP_Trfase"/>
</dbReference>
<feature type="region of interest" description="Pyrophosphorylase" evidence="18">
    <location>
        <begin position="1"/>
        <end position="230"/>
    </location>
</feature>
<dbReference type="Gene3D" id="2.160.10.10">
    <property type="entry name" value="Hexapeptide repeat proteins"/>
    <property type="match status" value="1"/>
</dbReference>
<evidence type="ECO:0000256" key="2">
    <source>
        <dbReference type="ARBA" id="ARBA00007707"/>
    </source>
</evidence>
<feature type="domain" description="MobA-like NTP transferase" evidence="19">
    <location>
        <begin position="8"/>
        <end position="136"/>
    </location>
</feature>
<dbReference type="GO" id="GO:0009252">
    <property type="term" value="P:peptidoglycan biosynthetic process"/>
    <property type="evidence" value="ECO:0007669"/>
    <property type="project" value="UniProtKB-UniRule"/>
</dbReference>
<dbReference type="OrthoDB" id="9775031at2"/>
<dbReference type="InterPro" id="IPR029044">
    <property type="entry name" value="Nucleotide-diphossugar_trans"/>
</dbReference>
<keyword evidence="11 18" id="KW-0573">Peptidoglycan synthesis</keyword>
<dbReference type="GO" id="GO:0000902">
    <property type="term" value="P:cell morphogenesis"/>
    <property type="evidence" value="ECO:0007669"/>
    <property type="project" value="UniProtKB-UniRule"/>
</dbReference>
<feature type="binding site" evidence="18">
    <location>
        <position position="170"/>
    </location>
    <ligand>
        <name>UDP-N-acetyl-alpha-D-glucosamine</name>
        <dbReference type="ChEBI" id="CHEBI:57705"/>
    </ligand>
</feature>
<evidence type="ECO:0000256" key="17">
    <source>
        <dbReference type="ARBA" id="ARBA00049628"/>
    </source>
</evidence>
<dbReference type="GO" id="GO:0009245">
    <property type="term" value="P:lipid A biosynthetic process"/>
    <property type="evidence" value="ECO:0007669"/>
    <property type="project" value="UniProtKB-UniRule"/>
</dbReference>
<dbReference type="Pfam" id="PF00132">
    <property type="entry name" value="Hexapep"/>
    <property type="match status" value="1"/>
</dbReference>
<dbReference type="HAMAP" id="MF_01631">
    <property type="entry name" value="GlmU"/>
    <property type="match status" value="1"/>
</dbReference>
<name>A0A1H8BY11_9PROT</name>
<evidence type="ECO:0000313" key="21">
    <source>
        <dbReference type="Proteomes" id="UP000199459"/>
    </source>
</evidence>
<evidence type="ECO:0000256" key="10">
    <source>
        <dbReference type="ARBA" id="ARBA00022960"/>
    </source>
</evidence>
<dbReference type="GO" id="GO:0016020">
    <property type="term" value="C:membrane"/>
    <property type="evidence" value="ECO:0007669"/>
    <property type="project" value="GOC"/>
</dbReference>
<comment type="similarity">
    <text evidence="2 18">In the C-terminal section; belongs to the transferase hexapeptide repeat family.</text>
</comment>
<evidence type="ECO:0000256" key="5">
    <source>
        <dbReference type="ARBA" id="ARBA00022679"/>
    </source>
</evidence>
<feature type="binding site" evidence="18">
    <location>
        <position position="406"/>
    </location>
    <ligand>
        <name>acetyl-CoA</name>
        <dbReference type="ChEBI" id="CHEBI:57288"/>
    </ligand>
</feature>
<dbReference type="RefSeq" id="WP_090628066.1">
    <property type="nucleotide sequence ID" value="NZ_FOCP01000003.1"/>
</dbReference>
<comment type="pathway">
    <text evidence="18">Nucleotide-sugar biosynthesis; UDP-N-acetyl-alpha-D-glucosamine biosynthesis; UDP-N-acetyl-alpha-D-glucosamine from N-acetyl-alpha-D-glucosamine 1-phosphate: step 1/1.</text>
</comment>
<dbReference type="SUPFAM" id="SSF51161">
    <property type="entry name" value="Trimeric LpxA-like enzymes"/>
    <property type="match status" value="1"/>
</dbReference>
<evidence type="ECO:0000313" key="20">
    <source>
        <dbReference type="EMBL" id="SEM87765.1"/>
    </source>
</evidence>
<dbReference type="CDD" id="cd03353">
    <property type="entry name" value="LbH_GlmU_C"/>
    <property type="match status" value="1"/>
</dbReference>
<dbReference type="GO" id="GO:0006048">
    <property type="term" value="P:UDP-N-acetylglucosamine biosynthetic process"/>
    <property type="evidence" value="ECO:0007669"/>
    <property type="project" value="UniProtKB-UniPathway"/>
</dbReference>
<evidence type="ECO:0000256" key="18">
    <source>
        <dbReference type="HAMAP-Rule" id="MF_01631"/>
    </source>
</evidence>
<feature type="binding site" evidence="18">
    <location>
        <position position="75"/>
    </location>
    <ligand>
        <name>UDP-N-acetyl-alpha-D-glucosamine</name>
        <dbReference type="ChEBI" id="CHEBI:57705"/>
    </ligand>
</feature>
<dbReference type="InterPro" id="IPR001451">
    <property type="entry name" value="Hexapep"/>
</dbReference>
<dbReference type="EC" id="2.7.7.23" evidence="18"/>
<dbReference type="GO" id="GO:0000287">
    <property type="term" value="F:magnesium ion binding"/>
    <property type="evidence" value="ECO:0007669"/>
    <property type="project" value="UniProtKB-UniRule"/>
</dbReference>
<feature type="region of interest" description="Linker" evidence="18">
    <location>
        <begin position="231"/>
        <end position="251"/>
    </location>
</feature>
<dbReference type="PANTHER" id="PTHR43584">
    <property type="entry name" value="NUCLEOTIDYL TRANSFERASE"/>
    <property type="match status" value="1"/>
</dbReference>
<gene>
    <name evidence="18" type="primary">glmU</name>
    <name evidence="20" type="ORF">SAMN05216325_103184</name>
</gene>
<feature type="binding site" evidence="18">
    <location>
        <position position="24"/>
    </location>
    <ligand>
        <name>UDP-N-acetyl-alpha-D-glucosamine</name>
        <dbReference type="ChEBI" id="CHEBI:57705"/>
    </ligand>
</feature>
<comment type="similarity">
    <text evidence="3 18">In the N-terminal section; belongs to the N-acetylglucosamine-1-phosphate uridyltransferase family.</text>
</comment>
<keyword evidence="12 18" id="KW-0511">Multifunctional enzyme</keyword>
<dbReference type="GO" id="GO:0019134">
    <property type="term" value="F:glucosamine-1-phosphate N-acetyltransferase activity"/>
    <property type="evidence" value="ECO:0007669"/>
    <property type="project" value="UniProtKB-UniRule"/>
</dbReference>
<dbReference type="SUPFAM" id="SSF53448">
    <property type="entry name" value="Nucleotide-diphospho-sugar transferases"/>
    <property type="match status" value="1"/>
</dbReference>
<comment type="pathway">
    <text evidence="18">Nucleotide-sugar biosynthesis; UDP-N-acetyl-alpha-D-glucosamine biosynthesis; N-acetyl-alpha-D-glucosamine 1-phosphate from alpha-D-glucosamine 6-phosphate (route II): step 2/2.</text>
</comment>
<evidence type="ECO:0000256" key="13">
    <source>
        <dbReference type="ARBA" id="ARBA00023315"/>
    </source>
</evidence>
<dbReference type="EC" id="2.3.1.157" evidence="18"/>
<comment type="pathway">
    <text evidence="18">Bacterial outer membrane biogenesis; LPS lipid A biosynthesis.</text>
</comment>
<dbReference type="STRING" id="917.SAMN05216326_10426"/>
<dbReference type="InterPro" id="IPR005882">
    <property type="entry name" value="Bifunctional_GlmU"/>
</dbReference>
<feature type="binding site" evidence="18">
    <location>
        <position position="424"/>
    </location>
    <ligand>
        <name>acetyl-CoA</name>
        <dbReference type="ChEBI" id="CHEBI:57288"/>
    </ligand>
</feature>
<evidence type="ECO:0000256" key="15">
    <source>
        <dbReference type="ARBA" id="ARBA00048247"/>
    </source>
</evidence>
<dbReference type="GO" id="GO:0071555">
    <property type="term" value="P:cell wall organization"/>
    <property type="evidence" value="ECO:0007669"/>
    <property type="project" value="UniProtKB-KW"/>
</dbReference>
<comment type="cofactor">
    <cofactor evidence="18">
        <name>Mg(2+)</name>
        <dbReference type="ChEBI" id="CHEBI:18420"/>
    </cofactor>
    <text evidence="18">Binds 1 Mg(2+) ion per subunit.</text>
</comment>
<keyword evidence="5 18" id="KW-0808">Transferase</keyword>
<keyword evidence="13 18" id="KW-0012">Acyltransferase</keyword>
<feature type="binding site" evidence="18">
    <location>
        <position position="367"/>
    </location>
    <ligand>
        <name>UDP-N-acetyl-alpha-D-glucosamine</name>
        <dbReference type="ChEBI" id="CHEBI:57705"/>
    </ligand>
</feature>
<dbReference type="Pfam" id="PF14602">
    <property type="entry name" value="Hexapep_2"/>
    <property type="match status" value="1"/>
</dbReference>
<evidence type="ECO:0000259" key="19">
    <source>
        <dbReference type="Pfam" id="PF12804"/>
    </source>
</evidence>
<dbReference type="CDD" id="cd02540">
    <property type="entry name" value="GT2_GlmU_N_bac"/>
    <property type="match status" value="1"/>
</dbReference>
<evidence type="ECO:0000256" key="9">
    <source>
        <dbReference type="ARBA" id="ARBA00022842"/>
    </source>
</evidence>
<evidence type="ECO:0000256" key="1">
    <source>
        <dbReference type="ARBA" id="ARBA00004496"/>
    </source>
</evidence>
<feature type="binding site" evidence="18">
    <location>
        <position position="352"/>
    </location>
    <ligand>
        <name>UDP-N-acetyl-alpha-D-glucosamine</name>
        <dbReference type="ChEBI" id="CHEBI:57705"/>
    </ligand>
</feature>
<evidence type="ECO:0000256" key="14">
    <source>
        <dbReference type="ARBA" id="ARBA00023316"/>
    </source>
</evidence>
<evidence type="ECO:0000256" key="16">
    <source>
        <dbReference type="ARBA" id="ARBA00048493"/>
    </source>
</evidence>